<sequence length="244" mass="28892">MKKNILAIVSLSLIIISCSKYLQPVKKIPSNTKAISLSDYNLYILQLVLDEVKSSDPLKKLYPRIANITSKKDELICEELYLLVDKNERHCYYLSSFSHKYIFEDGVFNNRNYNNAYYLNDIDFVFYGEIKDSIITFRNQAMIGPNTKKDINISFYKTSDSIQFIRITNDNPSKRERDNKESVLISDIFNIDFTFIKSQRFMKYRNSYCVEGEVDSVNFFCNDVYFKTDIPNYKYIKLKDRFKY</sequence>
<organism evidence="1 2">
    <name type="scientific">Flavivirga aquimarina</name>
    <dbReference type="NCBI Taxonomy" id="2027862"/>
    <lineage>
        <taxon>Bacteria</taxon>
        <taxon>Pseudomonadati</taxon>
        <taxon>Bacteroidota</taxon>
        <taxon>Flavobacteriia</taxon>
        <taxon>Flavobacteriales</taxon>
        <taxon>Flavobacteriaceae</taxon>
        <taxon>Flavivirga</taxon>
    </lineage>
</organism>
<dbReference type="EMBL" id="JAUOEK010000069">
    <property type="protein sequence ID" value="MDO5969291.1"/>
    <property type="molecule type" value="Genomic_DNA"/>
</dbReference>
<evidence type="ECO:0000313" key="2">
    <source>
        <dbReference type="Proteomes" id="UP001176883"/>
    </source>
</evidence>
<dbReference type="RefSeq" id="WP_303276979.1">
    <property type="nucleotide sequence ID" value="NZ_JAUOEK010000069.1"/>
</dbReference>
<evidence type="ECO:0008006" key="3">
    <source>
        <dbReference type="Google" id="ProtNLM"/>
    </source>
</evidence>
<accession>A0ABT8W844</accession>
<dbReference type="PROSITE" id="PS51257">
    <property type="entry name" value="PROKAR_LIPOPROTEIN"/>
    <property type="match status" value="1"/>
</dbReference>
<evidence type="ECO:0000313" key="1">
    <source>
        <dbReference type="EMBL" id="MDO5969291.1"/>
    </source>
</evidence>
<comment type="caution">
    <text evidence="1">The sequence shown here is derived from an EMBL/GenBank/DDBJ whole genome shotgun (WGS) entry which is preliminary data.</text>
</comment>
<reference evidence="1" key="1">
    <citation type="submission" date="2023-07" db="EMBL/GenBank/DDBJ databases">
        <title>Two novel species in the genus Flavivirga.</title>
        <authorList>
            <person name="Kwon K."/>
        </authorList>
    </citation>
    <scope>NUCLEOTIDE SEQUENCE</scope>
    <source>
        <strain evidence="1">KCTC 52353</strain>
    </source>
</reference>
<dbReference type="Proteomes" id="UP001176883">
    <property type="component" value="Unassembled WGS sequence"/>
</dbReference>
<gene>
    <name evidence="1" type="ORF">Q4Q35_05685</name>
</gene>
<keyword evidence="2" id="KW-1185">Reference proteome</keyword>
<name>A0ABT8W844_9FLAO</name>
<protein>
    <recommendedName>
        <fullName evidence="3">Lipoprotein</fullName>
    </recommendedName>
</protein>
<proteinExistence type="predicted"/>